<dbReference type="AlphaFoldDB" id="A0A398BTJ2"/>
<proteinExistence type="predicted"/>
<reference evidence="2 3" key="1">
    <citation type="submission" date="2018-09" db="EMBL/GenBank/DDBJ databases">
        <title>Gemmobacter lutimaris sp. nov., a marine bacterium isolated from tidal flat.</title>
        <authorList>
            <person name="Lee D.W."/>
            <person name="Yoo Y."/>
            <person name="Kim J.-J."/>
            <person name="Kim B.S."/>
        </authorList>
    </citation>
    <scope>NUCLEOTIDE SEQUENCE [LARGE SCALE GENOMIC DNA]</scope>
    <source>
        <strain evidence="2 3">YJ-T1-11</strain>
    </source>
</reference>
<protein>
    <submittedName>
        <fullName evidence="2">BLUF domain-containing protein</fullName>
    </submittedName>
</protein>
<dbReference type="EMBL" id="QXXQ01000005">
    <property type="protein sequence ID" value="RID91758.1"/>
    <property type="molecule type" value="Genomic_DNA"/>
</dbReference>
<keyword evidence="3" id="KW-1185">Reference proteome</keyword>
<name>A0A398BTJ2_9RHOB</name>
<comment type="caution">
    <text evidence="2">The sequence shown here is derived from an EMBL/GenBank/DDBJ whole genome shotgun (WGS) entry which is preliminary data.</text>
</comment>
<dbReference type="Pfam" id="PF04940">
    <property type="entry name" value="BLUF"/>
    <property type="match status" value="1"/>
</dbReference>
<gene>
    <name evidence="2" type="ORF">D2N39_10965</name>
</gene>
<dbReference type="SUPFAM" id="SSF54975">
    <property type="entry name" value="Acylphosphatase/BLUF domain-like"/>
    <property type="match status" value="1"/>
</dbReference>
<organism evidence="2 3">
    <name type="scientific">Gemmobacter lutimaris</name>
    <dbReference type="NCBI Taxonomy" id="2306023"/>
    <lineage>
        <taxon>Bacteria</taxon>
        <taxon>Pseudomonadati</taxon>
        <taxon>Pseudomonadota</taxon>
        <taxon>Alphaproteobacteria</taxon>
        <taxon>Rhodobacterales</taxon>
        <taxon>Paracoccaceae</taxon>
        <taxon>Gemmobacter</taxon>
    </lineage>
</organism>
<evidence type="ECO:0000313" key="2">
    <source>
        <dbReference type="EMBL" id="RID91758.1"/>
    </source>
</evidence>
<sequence length="171" mass="18788">MECRSMVSSFRQVLYRSIPRHPDFDPGDVAILRTALRFNASHGITGYLVRTADQFLQALHGPSDCLTALLGRIAVDDRHYGFDLLLDEPCPDETPFPGWALGYDHFFAVEHGLERAADGSRAPLSPDRARDLLSSMAHAAAATLRFGSGFPQARLPGEGDETYLARLDGMV</sequence>
<feature type="domain" description="BLUF" evidence="1">
    <location>
        <begin position="10"/>
        <end position="102"/>
    </location>
</feature>
<dbReference type="PROSITE" id="PS50925">
    <property type="entry name" value="BLUF"/>
    <property type="match status" value="1"/>
</dbReference>
<accession>A0A398BTJ2</accession>
<dbReference type="Proteomes" id="UP000266649">
    <property type="component" value="Unassembled WGS sequence"/>
</dbReference>
<evidence type="ECO:0000259" key="1">
    <source>
        <dbReference type="PROSITE" id="PS50925"/>
    </source>
</evidence>
<dbReference type="GO" id="GO:0009882">
    <property type="term" value="F:blue light photoreceptor activity"/>
    <property type="evidence" value="ECO:0007669"/>
    <property type="project" value="InterPro"/>
</dbReference>
<dbReference type="InterPro" id="IPR036046">
    <property type="entry name" value="Acylphosphatase-like_dom_sf"/>
</dbReference>
<dbReference type="GO" id="GO:0071949">
    <property type="term" value="F:FAD binding"/>
    <property type="evidence" value="ECO:0007669"/>
    <property type="project" value="InterPro"/>
</dbReference>
<dbReference type="InterPro" id="IPR007024">
    <property type="entry name" value="BLUF_domain"/>
</dbReference>
<dbReference type="Gene3D" id="3.30.70.100">
    <property type="match status" value="1"/>
</dbReference>
<evidence type="ECO:0000313" key="3">
    <source>
        <dbReference type="Proteomes" id="UP000266649"/>
    </source>
</evidence>
<dbReference type="SMART" id="SM01034">
    <property type="entry name" value="BLUF"/>
    <property type="match status" value="1"/>
</dbReference>